<keyword evidence="3" id="KW-1185">Reference proteome</keyword>
<gene>
    <name evidence="2" type="ORF">ECRASSUSDP1_LOCUS21070</name>
</gene>
<dbReference type="EMBL" id="CAMPGE010021511">
    <property type="protein sequence ID" value="CAI2379657.1"/>
    <property type="molecule type" value="Genomic_DNA"/>
</dbReference>
<evidence type="ECO:0000313" key="2">
    <source>
        <dbReference type="EMBL" id="CAI2379657.1"/>
    </source>
</evidence>
<sequence>MWTTRNLIKLSKGGSFRSIRKPEKYSIFWNSCSFSQGLYQNSCRNFSSYEERKRESLKQRKAKKDHKILLVYAGAVGLLIASGNIHFIAIPALLGGLHYVKLQGSFGKSLSSIKNRKNNKFQTIFPDLIQLISKHEEAKEYFIEKDSILVENPHFEEFKSKEKILANKYLFECRIIDSATSAVATVQGLIHFDINAKSPSFESLTIHMHAPVTKKLKIIDLLMESKDEEQ</sequence>
<keyword evidence="1" id="KW-0812">Transmembrane</keyword>
<feature type="transmembrane region" description="Helical" evidence="1">
    <location>
        <begin position="68"/>
        <end position="94"/>
    </location>
</feature>
<reference evidence="2" key="1">
    <citation type="submission" date="2023-07" db="EMBL/GenBank/DDBJ databases">
        <authorList>
            <consortium name="AG Swart"/>
            <person name="Singh M."/>
            <person name="Singh A."/>
            <person name="Seah K."/>
            <person name="Emmerich C."/>
        </authorList>
    </citation>
    <scope>NUCLEOTIDE SEQUENCE</scope>
    <source>
        <strain evidence="2">DP1</strain>
    </source>
</reference>
<organism evidence="2 3">
    <name type="scientific">Euplotes crassus</name>
    <dbReference type="NCBI Taxonomy" id="5936"/>
    <lineage>
        <taxon>Eukaryota</taxon>
        <taxon>Sar</taxon>
        <taxon>Alveolata</taxon>
        <taxon>Ciliophora</taxon>
        <taxon>Intramacronucleata</taxon>
        <taxon>Spirotrichea</taxon>
        <taxon>Hypotrichia</taxon>
        <taxon>Euplotida</taxon>
        <taxon>Euplotidae</taxon>
        <taxon>Moneuplotes</taxon>
    </lineage>
</organism>
<proteinExistence type="predicted"/>
<keyword evidence="1" id="KW-1133">Transmembrane helix</keyword>
<dbReference type="Proteomes" id="UP001295684">
    <property type="component" value="Unassembled WGS sequence"/>
</dbReference>
<evidence type="ECO:0000313" key="3">
    <source>
        <dbReference type="Proteomes" id="UP001295684"/>
    </source>
</evidence>
<comment type="caution">
    <text evidence="2">The sequence shown here is derived from an EMBL/GenBank/DDBJ whole genome shotgun (WGS) entry which is preliminary data.</text>
</comment>
<keyword evidence="1" id="KW-0472">Membrane</keyword>
<name>A0AAD2D444_EUPCR</name>
<accession>A0AAD2D444</accession>
<evidence type="ECO:0000256" key="1">
    <source>
        <dbReference type="SAM" id="Phobius"/>
    </source>
</evidence>
<dbReference type="AlphaFoldDB" id="A0AAD2D444"/>
<protein>
    <submittedName>
        <fullName evidence="2">Uncharacterized protein</fullName>
    </submittedName>
</protein>